<comment type="catalytic activity">
    <reaction evidence="2">
        <text>a D-aminoacyl-tRNA + H2O = a tRNA + a D-alpha-amino acid + H(+)</text>
        <dbReference type="Rhea" id="RHEA:13953"/>
        <dbReference type="Rhea" id="RHEA-COMP:10123"/>
        <dbReference type="Rhea" id="RHEA-COMP:10124"/>
        <dbReference type="ChEBI" id="CHEBI:15377"/>
        <dbReference type="ChEBI" id="CHEBI:15378"/>
        <dbReference type="ChEBI" id="CHEBI:59871"/>
        <dbReference type="ChEBI" id="CHEBI:78442"/>
        <dbReference type="ChEBI" id="CHEBI:79333"/>
        <dbReference type="EC" id="3.1.1.96"/>
    </reaction>
</comment>
<dbReference type="InterPro" id="IPR003732">
    <property type="entry name" value="Daa-tRNA_deacyls_DTD"/>
</dbReference>
<dbReference type="GO" id="GO:0051499">
    <property type="term" value="F:D-aminoacyl-tRNA deacylase activity"/>
    <property type="evidence" value="ECO:0007669"/>
    <property type="project" value="UniProtKB-EC"/>
</dbReference>
<dbReference type="Pfam" id="PF02580">
    <property type="entry name" value="Tyr_Deacylase"/>
    <property type="match status" value="1"/>
</dbReference>
<feature type="short sequence motif" description="Gly-cisPro motif, important for rejection of L-amino acids" evidence="2">
    <location>
        <begin position="138"/>
        <end position="139"/>
    </location>
</feature>
<comment type="catalytic activity">
    <reaction evidence="2">
        <text>glycyl-tRNA(Ala) + H2O = tRNA(Ala) + glycine + H(+)</text>
        <dbReference type="Rhea" id="RHEA:53744"/>
        <dbReference type="Rhea" id="RHEA-COMP:9657"/>
        <dbReference type="Rhea" id="RHEA-COMP:13640"/>
        <dbReference type="ChEBI" id="CHEBI:15377"/>
        <dbReference type="ChEBI" id="CHEBI:15378"/>
        <dbReference type="ChEBI" id="CHEBI:57305"/>
        <dbReference type="ChEBI" id="CHEBI:78442"/>
        <dbReference type="ChEBI" id="CHEBI:78522"/>
    </reaction>
</comment>
<organism evidence="3 4">
    <name type="scientific">Flavobacterium turcicum</name>
    <dbReference type="NCBI Taxonomy" id="2764718"/>
    <lineage>
        <taxon>Bacteria</taxon>
        <taxon>Pseudomonadati</taxon>
        <taxon>Bacteroidota</taxon>
        <taxon>Flavobacteriia</taxon>
        <taxon>Flavobacteriales</taxon>
        <taxon>Flavobacteriaceae</taxon>
        <taxon>Flavobacterium</taxon>
    </lineage>
</organism>
<keyword evidence="2" id="KW-0820">tRNA-binding</keyword>
<dbReference type="EC" id="3.1.1.-" evidence="2"/>
<reference evidence="3 4" key="1">
    <citation type="submission" date="2020-08" db="EMBL/GenBank/DDBJ databases">
        <title>Description of novel Flavobacterium F-400 isolate.</title>
        <authorList>
            <person name="Saticioglu I."/>
            <person name="Duman M."/>
            <person name="Altun S."/>
        </authorList>
    </citation>
    <scope>NUCLEOTIDE SEQUENCE [LARGE SCALE GENOMIC DNA]</scope>
    <source>
        <strain evidence="3 4">F-400</strain>
    </source>
</reference>
<evidence type="ECO:0000256" key="2">
    <source>
        <dbReference type="HAMAP-Rule" id="MF_00518"/>
    </source>
</evidence>
<dbReference type="Gene3D" id="3.50.80.10">
    <property type="entry name" value="D-tyrosyl-tRNA(Tyr) deacylase"/>
    <property type="match status" value="1"/>
</dbReference>
<dbReference type="EMBL" id="JACRUM010000005">
    <property type="protein sequence ID" value="MBC5863686.1"/>
    <property type="molecule type" value="Genomic_DNA"/>
</dbReference>
<comment type="similarity">
    <text evidence="1 2">Belongs to the DTD family.</text>
</comment>
<evidence type="ECO:0000313" key="4">
    <source>
        <dbReference type="Proteomes" id="UP000621670"/>
    </source>
</evidence>
<evidence type="ECO:0000313" key="3">
    <source>
        <dbReference type="EMBL" id="MBC5863686.1"/>
    </source>
</evidence>
<keyword evidence="2" id="KW-0694">RNA-binding</keyword>
<comment type="domain">
    <text evidence="2">A Gly-cisPro motif from one monomer fits into the active site of the other monomer to allow specific chiral rejection of L-amino acids.</text>
</comment>
<sequence>MKVVIQRVSQASVTIDNQIVANIQRGLLVLVGIEDADTQEDSSWLSSKIVNLRIFGDENDVMNLSIKDISGDIIVVSQFTLHALTKKGNRPSYIKASKPEIAVPLYDKFVAQIEQDLGKKVQTGVFGADMKVQLLNDGPVTIVMDSKNKE</sequence>
<dbReference type="SUPFAM" id="SSF69500">
    <property type="entry name" value="DTD-like"/>
    <property type="match status" value="1"/>
</dbReference>
<dbReference type="EC" id="3.1.1.96" evidence="2"/>
<accession>A0ABR7JGR6</accession>
<protein>
    <recommendedName>
        <fullName evidence="2">D-aminoacyl-tRNA deacylase</fullName>
        <shortName evidence="2">DTD</shortName>
        <ecNumber evidence="2">3.1.1.96</ecNumber>
    </recommendedName>
    <alternativeName>
        <fullName evidence="2">Gly-tRNA(Ala) deacylase</fullName>
        <ecNumber evidence="2">3.1.1.-</ecNumber>
    </alternativeName>
</protein>
<proteinExistence type="inferred from homology"/>
<dbReference type="HAMAP" id="MF_00518">
    <property type="entry name" value="Deacylase_Dtd"/>
    <property type="match status" value="1"/>
</dbReference>
<dbReference type="RefSeq" id="WP_166136171.1">
    <property type="nucleotide sequence ID" value="NZ_JAAOBY010000004.1"/>
</dbReference>
<gene>
    <name evidence="2" type="primary">dtd</name>
    <name evidence="3" type="ORF">H8R26_09650</name>
</gene>
<evidence type="ECO:0000256" key="1">
    <source>
        <dbReference type="ARBA" id="ARBA00009673"/>
    </source>
</evidence>
<keyword evidence="2 3" id="KW-0378">Hydrolase</keyword>
<comment type="function">
    <text evidence="2">An aminoacyl-tRNA editing enzyme that deacylates mischarged D-aminoacyl-tRNAs. Also deacylates mischarged glycyl-tRNA(Ala), protecting cells against glycine mischarging by AlaRS. Acts via tRNA-based rather than protein-based catalysis; rejects L-amino acids rather than detecting D-amino acids in the active site. By recycling D-aminoacyl-tRNA to D-amino acids and free tRNA molecules, this enzyme counteracts the toxicity associated with the formation of D-aminoacyl-tRNA entities in vivo and helps enforce protein L-homochirality.</text>
</comment>
<dbReference type="Proteomes" id="UP000621670">
    <property type="component" value="Unassembled WGS sequence"/>
</dbReference>
<dbReference type="CDD" id="cd00563">
    <property type="entry name" value="Dtyr_deacylase"/>
    <property type="match status" value="1"/>
</dbReference>
<dbReference type="NCBIfam" id="TIGR00256">
    <property type="entry name" value="D-aminoacyl-tRNA deacylase"/>
    <property type="match status" value="1"/>
</dbReference>
<dbReference type="PANTHER" id="PTHR10472:SF5">
    <property type="entry name" value="D-AMINOACYL-TRNA DEACYLASE 1"/>
    <property type="match status" value="1"/>
</dbReference>
<keyword evidence="2" id="KW-0963">Cytoplasm</keyword>
<keyword evidence="4" id="KW-1185">Reference proteome</keyword>
<comment type="caution">
    <text evidence="3">The sequence shown here is derived from an EMBL/GenBank/DDBJ whole genome shotgun (WGS) entry which is preliminary data.</text>
</comment>
<dbReference type="InterPro" id="IPR023509">
    <property type="entry name" value="DTD-like_sf"/>
</dbReference>
<comment type="subunit">
    <text evidence="2">Homodimer.</text>
</comment>
<dbReference type="PANTHER" id="PTHR10472">
    <property type="entry name" value="D-TYROSYL-TRNA TYR DEACYLASE"/>
    <property type="match status" value="1"/>
</dbReference>
<comment type="subcellular location">
    <subcellularLocation>
        <location evidence="2">Cytoplasm</location>
    </subcellularLocation>
</comment>
<name>A0ABR7JGR6_9FLAO</name>